<feature type="transmembrane region" description="Helical" evidence="1">
    <location>
        <begin position="42"/>
        <end position="62"/>
    </location>
</feature>
<dbReference type="PRINTS" id="PR00449">
    <property type="entry name" value="RASTRNSFRMNG"/>
</dbReference>
<name>A0A7R9GAM6_9CRUS</name>
<dbReference type="Gene3D" id="3.40.50.300">
    <property type="entry name" value="P-loop containing nucleotide triphosphate hydrolases"/>
    <property type="match status" value="1"/>
</dbReference>
<proteinExistence type="predicted"/>
<dbReference type="Pfam" id="PF00071">
    <property type="entry name" value="Ras"/>
    <property type="match status" value="1"/>
</dbReference>
<evidence type="ECO:0000259" key="2">
    <source>
        <dbReference type="Pfam" id="PF14939"/>
    </source>
</evidence>
<dbReference type="InterPro" id="IPR032734">
    <property type="entry name" value="DCAF15_WD40"/>
</dbReference>
<protein>
    <recommendedName>
        <fullName evidence="2">DDB1- and CUL4-associated factor 15 WD40 repeat-containing domain-containing protein</fullName>
    </recommendedName>
</protein>
<dbReference type="GO" id="GO:0005525">
    <property type="term" value="F:GTP binding"/>
    <property type="evidence" value="ECO:0007669"/>
    <property type="project" value="InterPro"/>
</dbReference>
<dbReference type="GO" id="GO:0016567">
    <property type="term" value="P:protein ubiquitination"/>
    <property type="evidence" value="ECO:0007669"/>
    <property type="project" value="InterPro"/>
</dbReference>
<dbReference type="CDD" id="cd20917">
    <property type="entry name" value="DCAF15-NTD"/>
    <property type="match status" value="1"/>
</dbReference>
<evidence type="ECO:0000256" key="1">
    <source>
        <dbReference type="SAM" id="Phobius"/>
    </source>
</evidence>
<evidence type="ECO:0000313" key="3">
    <source>
        <dbReference type="EMBL" id="CAD7275442.1"/>
    </source>
</evidence>
<dbReference type="PROSITE" id="PS51419">
    <property type="entry name" value="RAB"/>
    <property type="match status" value="1"/>
</dbReference>
<reference evidence="3" key="1">
    <citation type="submission" date="2020-11" db="EMBL/GenBank/DDBJ databases">
        <authorList>
            <person name="Tran Van P."/>
        </authorList>
    </citation>
    <scope>NUCLEOTIDE SEQUENCE</scope>
</reference>
<dbReference type="FunFam" id="3.40.50.300:FF:001447">
    <property type="entry name" value="Ras-related protein Rab-1B"/>
    <property type="match status" value="1"/>
</dbReference>
<dbReference type="CDD" id="cd20913">
    <property type="entry name" value="DCAF15-CTD"/>
    <property type="match status" value="1"/>
</dbReference>
<dbReference type="SMART" id="SM00173">
    <property type="entry name" value="RAS"/>
    <property type="match status" value="1"/>
</dbReference>
<feature type="domain" description="DDB1- and CUL4-associated factor 15 WD40 repeat-containing" evidence="2">
    <location>
        <begin position="281"/>
        <end position="494"/>
    </location>
</feature>
<dbReference type="AlphaFoldDB" id="A0A7R9GAM6"/>
<dbReference type="SMART" id="SM00174">
    <property type="entry name" value="RHO"/>
    <property type="match status" value="1"/>
</dbReference>
<organism evidence="3">
    <name type="scientific">Notodromas monacha</name>
    <dbReference type="NCBI Taxonomy" id="399045"/>
    <lineage>
        <taxon>Eukaryota</taxon>
        <taxon>Metazoa</taxon>
        <taxon>Ecdysozoa</taxon>
        <taxon>Arthropoda</taxon>
        <taxon>Crustacea</taxon>
        <taxon>Oligostraca</taxon>
        <taxon>Ostracoda</taxon>
        <taxon>Podocopa</taxon>
        <taxon>Podocopida</taxon>
        <taxon>Cypridocopina</taxon>
        <taxon>Cypridoidea</taxon>
        <taxon>Cyprididae</taxon>
        <taxon>Notodromas</taxon>
    </lineage>
</organism>
<dbReference type="GO" id="GO:0080008">
    <property type="term" value="C:Cul4-RING E3 ubiquitin ligase complex"/>
    <property type="evidence" value="ECO:0007669"/>
    <property type="project" value="TreeGrafter"/>
</dbReference>
<dbReference type="PANTHER" id="PTHR28541:SF1">
    <property type="entry name" value="DDB1- AND CUL4-ASSOCIATED FACTOR 15"/>
    <property type="match status" value="1"/>
</dbReference>
<dbReference type="OrthoDB" id="6354267at2759"/>
<accession>A0A7R9GAM6</accession>
<sequence length="1070" mass="117996">MSLIELAANSLNQAFLEVTNKISDAGKFNYATFVAQARQEPVILGLVLLVAAVVVTGLASLASGASFLSASIANAFSGKRRSDDSGFPVGWPNEIEDFDFDEDTAGQERFHTITTSYYRGAMGIILVYDITSPKSFDNIAKWLRLIDDHASEDVEKMILGNKCDMEDKRMVSRERGEAVAREHGIRFLETSAKDNVNIEQAFLEIANAILTKTIASEQSGAGAGGQGVDRVNVGSGSKMSGADLSSKTQNRCCECICSKAGHIYGNSRTSNNGSSVPFPGEIPSRLCFKLGKLFPASAIEAGVIFLGFSRCGRFLISYTQSSELSAVPSAQGLNYVYHLQWWLLKPPAKARKVSEIQLFGESAICHPLYVSVNEWPGMSNFVVVFGYDKMEESMMQSATCYITVTAVPATIGCRDCAALRNNLGEDYWLCDSGDILPHACCLRHGMTLHTLCCVVPPFPKSNPLRLLHPLESESGNRGKFVLSTGNFIHVFKIEFIEPAVVLKSRRLGSISYPLFSPPSMIMCHSSCNSQDYEASYFSISEAASECTSLAESNASQEDRILMINSSSAIKSRLSGQDVFEFADGFKNIPHAVNSQQRTAKFFARGLGNRGLGSGTEDAYAFVDESPPANENLSSFRRKRLAEKTYEFSDELFPDENTEASLSIPPWSRRLRDPHRFSNARIHDNSTSGSSGAVLQIRSPGHGIESLTVSISPNSPCDHPLAVLRQLNHCPNSNLLLSPRELRDHRDATDALFGRGGLSPSSNSSLELRVPAFSRSIAKEKRRKASSFVGADGRKRIKEAEKSENPWVVNFDRYYMDADDELASVMSTDLEDDELCSSTGYHNALPLEVHGAAYVQMQPVSRVKVGRVLTPIISVKQVSMDMEEFCHRMAEKVCMAAGEKLWSCEDFDVAVLAESGDMLLCCAEMLVKTKNKMTRSALGSQVFQTGLTFDWNPWTGAWNIVHMKPLTPRERSNASNMMAENWLPAQNRVREVNRRLSAFPANLHALPRRLDNLPLELTENSCVVPERSLDCIREPELGLEVRLRALPYRLEEGNLSESDSDFLEFSDSEGR</sequence>
<dbReference type="InterPro" id="IPR038914">
    <property type="entry name" value="DCAF15"/>
</dbReference>
<keyword evidence="4" id="KW-1185">Reference proteome</keyword>
<keyword evidence="1" id="KW-0812">Transmembrane</keyword>
<dbReference type="Proteomes" id="UP000678499">
    <property type="component" value="Unassembled WGS sequence"/>
</dbReference>
<dbReference type="SMART" id="SM00175">
    <property type="entry name" value="RAB"/>
    <property type="match status" value="1"/>
</dbReference>
<dbReference type="EMBL" id="CAJPEX010000418">
    <property type="protein sequence ID" value="CAG0915594.1"/>
    <property type="molecule type" value="Genomic_DNA"/>
</dbReference>
<dbReference type="EMBL" id="OA882455">
    <property type="protein sequence ID" value="CAD7275442.1"/>
    <property type="molecule type" value="Genomic_DNA"/>
</dbReference>
<dbReference type="SUPFAM" id="SSF52540">
    <property type="entry name" value="P-loop containing nucleoside triphosphate hydrolases"/>
    <property type="match status" value="1"/>
</dbReference>
<dbReference type="InterPro" id="IPR047319">
    <property type="entry name" value="DCAF15_C"/>
</dbReference>
<dbReference type="Pfam" id="PF14939">
    <property type="entry name" value="DCAF15_WD40"/>
    <property type="match status" value="1"/>
</dbReference>
<dbReference type="PROSITE" id="PS51421">
    <property type="entry name" value="RAS"/>
    <property type="match status" value="1"/>
</dbReference>
<dbReference type="GO" id="GO:0003924">
    <property type="term" value="F:GTPase activity"/>
    <property type="evidence" value="ECO:0007669"/>
    <property type="project" value="InterPro"/>
</dbReference>
<gene>
    <name evidence="3" type="ORF">NMOB1V02_LOCUS3238</name>
</gene>
<keyword evidence="1" id="KW-0472">Membrane</keyword>
<keyword evidence="1" id="KW-1133">Transmembrane helix</keyword>
<dbReference type="PANTHER" id="PTHR28541">
    <property type="entry name" value="DDB1- AND CUL4-ASSOCIATED FACTOR 15"/>
    <property type="match status" value="1"/>
</dbReference>
<dbReference type="InterPro" id="IPR001806">
    <property type="entry name" value="Small_GTPase"/>
</dbReference>
<evidence type="ECO:0000313" key="4">
    <source>
        <dbReference type="Proteomes" id="UP000678499"/>
    </source>
</evidence>
<dbReference type="InterPro" id="IPR005225">
    <property type="entry name" value="Small_GTP-bd"/>
</dbReference>
<dbReference type="InterPro" id="IPR027417">
    <property type="entry name" value="P-loop_NTPase"/>
</dbReference>
<dbReference type="NCBIfam" id="TIGR00231">
    <property type="entry name" value="small_GTP"/>
    <property type="match status" value="1"/>
</dbReference>